<dbReference type="InterPro" id="IPR029058">
    <property type="entry name" value="AB_hydrolase_fold"/>
</dbReference>
<gene>
    <name evidence="3" type="ORF">ACFPYI_04880</name>
</gene>
<dbReference type="Pfam" id="PF12695">
    <property type="entry name" value="Abhydrolase_5"/>
    <property type="match status" value="1"/>
</dbReference>
<proteinExistence type="predicted"/>
<accession>A0ABD5RJ73</accession>
<keyword evidence="4" id="KW-1185">Reference proteome</keyword>
<feature type="transmembrane region" description="Helical" evidence="1">
    <location>
        <begin position="12"/>
        <end position="32"/>
    </location>
</feature>
<evidence type="ECO:0000313" key="4">
    <source>
        <dbReference type="Proteomes" id="UP001596099"/>
    </source>
</evidence>
<feature type="domain" description="Alpha/beta hydrolase fold-5" evidence="2">
    <location>
        <begin position="72"/>
        <end position="232"/>
    </location>
</feature>
<keyword evidence="1" id="KW-1133">Transmembrane helix</keyword>
<protein>
    <submittedName>
        <fullName evidence="3">Alpha/beta hydrolase</fullName>
    </submittedName>
</protein>
<sequence>MIRAWFARNGERLVVWVVALLVVLASVGLFLVQPYPVDERAVDAVRETPALTVEQTDTGYTVHPSDGESTDGLVFYPGALVPTRAYVPLAGAIANETGLAVFLVDVPLNLAVLDVDAADSVFAGEREVDRWYVGGHSLGGAMACRYAEGAADRLDGLVLVGAYCDVDVRDTDLDVLTVVGTRDDIVNRNALAASRDLVPDDAEFVDVEGANHTQVGVYSGQVDRPGTIASTEARQRIAEAVSSWLDDSTGDLTTNATVSRSAV</sequence>
<dbReference type="Proteomes" id="UP001596099">
    <property type="component" value="Unassembled WGS sequence"/>
</dbReference>
<keyword evidence="1" id="KW-0472">Membrane</keyword>
<evidence type="ECO:0000256" key="1">
    <source>
        <dbReference type="SAM" id="Phobius"/>
    </source>
</evidence>
<name>A0ABD5RJ73_9EURY</name>
<dbReference type="GO" id="GO:0016787">
    <property type="term" value="F:hydrolase activity"/>
    <property type="evidence" value="ECO:0007669"/>
    <property type="project" value="UniProtKB-KW"/>
</dbReference>
<dbReference type="EMBL" id="JBHSQH010000001">
    <property type="protein sequence ID" value="MFC5970661.1"/>
    <property type="molecule type" value="Genomic_DNA"/>
</dbReference>
<keyword evidence="3" id="KW-0378">Hydrolase</keyword>
<dbReference type="Gene3D" id="3.40.50.1820">
    <property type="entry name" value="alpha/beta hydrolase"/>
    <property type="match status" value="1"/>
</dbReference>
<dbReference type="SUPFAM" id="SSF53474">
    <property type="entry name" value="alpha/beta-Hydrolases"/>
    <property type="match status" value="1"/>
</dbReference>
<dbReference type="InterPro" id="IPR029059">
    <property type="entry name" value="AB_hydrolase_5"/>
</dbReference>
<evidence type="ECO:0000313" key="3">
    <source>
        <dbReference type="EMBL" id="MFC5970661.1"/>
    </source>
</evidence>
<organism evidence="3 4">
    <name type="scientific">Halomarina salina</name>
    <dbReference type="NCBI Taxonomy" id="1872699"/>
    <lineage>
        <taxon>Archaea</taxon>
        <taxon>Methanobacteriati</taxon>
        <taxon>Methanobacteriota</taxon>
        <taxon>Stenosarchaea group</taxon>
        <taxon>Halobacteria</taxon>
        <taxon>Halobacteriales</taxon>
        <taxon>Natronomonadaceae</taxon>
        <taxon>Halomarina</taxon>
    </lineage>
</organism>
<reference evidence="3 4" key="1">
    <citation type="journal article" date="2019" name="Int. J. Syst. Evol. Microbiol.">
        <title>The Global Catalogue of Microorganisms (GCM) 10K type strain sequencing project: providing services to taxonomists for standard genome sequencing and annotation.</title>
        <authorList>
            <consortium name="The Broad Institute Genomics Platform"/>
            <consortium name="The Broad Institute Genome Sequencing Center for Infectious Disease"/>
            <person name="Wu L."/>
            <person name="Ma J."/>
        </authorList>
    </citation>
    <scope>NUCLEOTIDE SEQUENCE [LARGE SCALE GENOMIC DNA]</scope>
    <source>
        <strain evidence="3 4">CGMCC 1.12543</strain>
    </source>
</reference>
<evidence type="ECO:0000259" key="2">
    <source>
        <dbReference type="Pfam" id="PF12695"/>
    </source>
</evidence>
<comment type="caution">
    <text evidence="3">The sequence shown here is derived from an EMBL/GenBank/DDBJ whole genome shotgun (WGS) entry which is preliminary data.</text>
</comment>
<dbReference type="AlphaFoldDB" id="A0ABD5RJ73"/>
<dbReference type="RefSeq" id="WP_247413590.1">
    <property type="nucleotide sequence ID" value="NZ_JALLGW010000001.1"/>
</dbReference>
<keyword evidence="1" id="KW-0812">Transmembrane</keyword>